<gene>
    <name evidence="6" type="ORF">MNBD_ALPHA12-1882</name>
</gene>
<dbReference type="AlphaFoldDB" id="A0A3B0U4S1"/>
<dbReference type="EMBL" id="UOEO01000172">
    <property type="protein sequence ID" value="VAW21492.1"/>
    <property type="molecule type" value="Genomic_DNA"/>
</dbReference>
<accession>A0A3B0U4S1</accession>
<dbReference type="GO" id="GO:0004314">
    <property type="term" value="F:[acyl-carrier-protein] S-malonyltransferase activity"/>
    <property type="evidence" value="ECO:0007669"/>
    <property type="project" value="UniProtKB-EC"/>
</dbReference>
<protein>
    <recommendedName>
        <fullName evidence="1">[acyl-carrier-protein] S-malonyltransferase</fullName>
        <ecNumber evidence="1">2.3.1.39</ecNumber>
    </recommendedName>
</protein>
<evidence type="ECO:0000256" key="1">
    <source>
        <dbReference type="ARBA" id="ARBA00013258"/>
    </source>
</evidence>
<dbReference type="EC" id="2.3.1.39" evidence="1"/>
<dbReference type="Gene3D" id="3.40.366.10">
    <property type="entry name" value="Malonyl-Coenzyme A Acyl Carrier Protein, domain 2"/>
    <property type="match status" value="1"/>
</dbReference>
<sequence>MTIKKKKALVICPGRGSYNKGDLGYLRRYHRDKARFVAAIDVYRNEHDQISVSELDGAQNYSLSLHTRGDNASALIYACAYADFLSIDRDRYDIVAVTGNSMGWYIALACAGATTALGALKIINTMGTLMHNSLIGGQLIYPVVDENWCEIDGRRAELMALMAQINQLAGHQLYISIELGGLLVFAGTEKALEALQKQLKPEQSRFPLRLKNHAAFHTPLQAPVSDEGKAALPLALFNQPAIAMIDGRGHLWPPHVSDPGQLWDYTLGEQVVTTYDFTAAIKVGLCEFAPDCLIILGPGNSLGAAVAQSMIAMNWHDLSAKTDFIQRQKSSPFVLSMGLPDQRNSVTKPFSKGVLR</sequence>
<comment type="catalytic activity">
    <reaction evidence="4">
        <text>holo-[ACP] + malonyl-CoA = malonyl-[ACP] + CoA</text>
        <dbReference type="Rhea" id="RHEA:41792"/>
        <dbReference type="Rhea" id="RHEA-COMP:9623"/>
        <dbReference type="Rhea" id="RHEA-COMP:9685"/>
        <dbReference type="ChEBI" id="CHEBI:57287"/>
        <dbReference type="ChEBI" id="CHEBI:57384"/>
        <dbReference type="ChEBI" id="CHEBI:64479"/>
        <dbReference type="ChEBI" id="CHEBI:78449"/>
        <dbReference type="EC" id="2.3.1.39"/>
    </reaction>
</comment>
<dbReference type="PANTHER" id="PTHR42681">
    <property type="entry name" value="MALONYL-COA-ACYL CARRIER PROTEIN TRANSACYLASE, MITOCHONDRIAL"/>
    <property type="match status" value="1"/>
</dbReference>
<dbReference type="PANTHER" id="PTHR42681:SF1">
    <property type="entry name" value="MALONYL-COA-ACYL CARRIER PROTEIN TRANSACYLASE, MITOCHONDRIAL"/>
    <property type="match status" value="1"/>
</dbReference>
<dbReference type="SUPFAM" id="SSF52151">
    <property type="entry name" value="FabD/lysophospholipase-like"/>
    <property type="match status" value="1"/>
</dbReference>
<name>A0A3B0U4S1_9ZZZZ</name>
<organism evidence="6">
    <name type="scientific">hydrothermal vent metagenome</name>
    <dbReference type="NCBI Taxonomy" id="652676"/>
    <lineage>
        <taxon>unclassified sequences</taxon>
        <taxon>metagenomes</taxon>
        <taxon>ecological metagenomes</taxon>
    </lineage>
</organism>
<evidence type="ECO:0000259" key="5">
    <source>
        <dbReference type="SMART" id="SM00827"/>
    </source>
</evidence>
<dbReference type="InterPro" id="IPR014043">
    <property type="entry name" value="Acyl_transferase_dom"/>
</dbReference>
<dbReference type="InterPro" id="IPR016035">
    <property type="entry name" value="Acyl_Trfase/lysoPLipase"/>
</dbReference>
<dbReference type="InterPro" id="IPR050858">
    <property type="entry name" value="Mal-CoA-ACP_Trans/PKS_FabD"/>
</dbReference>
<keyword evidence="3 6" id="KW-0012">Acyltransferase</keyword>
<proteinExistence type="predicted"/>
<reference evidence="6" key="1">
    <citation type="submission" date="2018-06" db="EMBL/GenBank/DDBJ databases">
        <authorList>
            <person name="Zhirakovskaya E."/>
        </authorList>
    </citation>
    <scope>NUCLEOTIDE SEQUENCE</scope>
</reference>
<keyword evidence="2 6" id="KW-0808">Transferase</keyword>
<evidence type="ECO:0000256" key="4">
    <source>
        <dbReference type="ARBA" id="ARBA00048462"/>
    </source>
</evidence>
<evidence type="ECO:0000256" key="3">
    <source>
        <dbReference type="ARBA" id="ARBA00023315"/>
    </source>
</evidence>
<evidence type="ECO:0000313" key="6">
    <source>
        <dbReference type="EMBL" id="VAW21492.1"/>
    </source>
</evidence>
<dbReference type="SMART" id="SM00827">
    <property type="entry name" value="PKS_AT"/>
    <property type="match status" value="1"/>
</dbReference>
<dbReference type="Gene3D" id="3.30.70.250">
    <property type="entry name" value="Malonyl-CoA ACP transacylase, ACP-binding"/>
    <property type="match status" value="1"/>
</dbReference>
<dbReference type="InterPro" id="IPR001227">
    <property type="entry name" value="Ac_transferase_dom_sf"/>
</dbReference>
<evidence type="ECO:0000256" key="2">
    <source>
        <dbReference type="ARBA" id="ARBA00022679"/>
    </source>
</evidence>
<feature type="domain" description="Malonyl-CoA:ACP transacylase (MAT)" evidence="5">
    <location>
        <begin position="11"/>
        <end position="342"/>
    </location>
</feature>
<dbReference type="GO" id="GO:0006633">
    <property type="term" value="P:fatty acid biosynthetic process"/>
    <property type="evidence" value="ECO:0007669"/>
    <property type="project" value="TreeGrafter"/>
</dbReference>